<dbReference type="PROSITE" id="PS51257">
    <property type="entry name" value="PROKAR_LIPOPROTEIN"/>
    <property type="match status" value="1"/>
</dbReference>
<dbReference type="GO" id="GO:0046872">
    <property type="term" value="F:metal ion binding"/>
    <property type="evidence" value="ECO:0007669"/>
    <property type="project" value="UniProtKB-KW"/>
</dbReference>
<dbReference type="InterPro" id="IPR013766">
    <property type="entry name" value="Thioredoxin_domain"/>
</dbReference>
<keyword evidence="8" id="KW-1185">Reference proteome</keyword>
<dbReference type="EMBL" id="CP011454">
    <property type="protein sequence ID" value="AMW03768.1"/>
    <property type="molecule type" value="Genomic_DNA"/>
</dbReference>
<dbReference type="FunFam" id="3.40.30.10:FF:000013">
    <property type="entry name" value="Blast:Protein SCO1 homolog, mitochondrial"/>
    <property type="match status" value="1"/>
</dbReference>
<dbReference type="Gene3D" id="3.40.30.10">
    <property type="entry name" value="Glutaredoxin"/>
    <property type="match status" value="1"/>
</dbReference>
<reference evidence="7 8" key="1">
    <citation type="journal article" date="2014" name="Proc. Natl. Acad. Sci. U.S.A.">
        <title>Functional type 2 photosynthetic reaction centers found in the rare bacterial phylum Gemmatimonadetes.</title>
        <authorList>
            <person name="Zeng Y."/>
            <person name="Feng F."/>
            <person name="Medova H."/>
            <person name="Dean J."/>
            <person name="Koblizek M."/>
        </authorList>
    </citation>
    <scope>NUCLEOTIDE SEQUENCE [LARGE SCALE GENOMIC DNA]</scope>
    <source>
        <strain evidence="7 8">AP64</strain>
    </source>
</reference>
<dbReference type="Pfam" id="PF02630">
    <property type="entry name" value="SCO1-SenC"/>
    <property type="match status" value="1"/>
</dbReference>
<dbReference type="PANTHER" id="PTHR12151">
    <property type="entry name" value="ELECTRON TRANSPORT PROTIN SCO1/SENC FAMILY MEMBER"/>
    <property type="match status" value="1"/>
</dbReference>
<dbReference type="AlphaFoldDB" id="A0A143BFI0"/>
<name>A0A143BFI0_9BACT</name>
<dbReference type="STRING" id="1379270.GEMMAAP_00740"/>
<reference evidence="7 8" key="2">
    <citation type="journal article" date="2016" name="Environ. Microbiol. Rep.">
        <title>Metagenomic evidence for the presence of phototrophic Gemmatimonadetes bacteria in diverse environments.</title>
        <authorList>
            <person name="Zeng Y."/>
            <person name="Baumbach J."/>
            <person name="Barbosa E.G."/>
            <person name="Azevedo V."/>
            <person name="Zhang C."/>
            <person name="Koblizek M."/>
        </authorList>
    </citation>
    <scope>NUCLEOTIDE SEQUENCE [LARGE SCALE GENOMIC DNA]</scope>
    <source>
        <strain evidence="7 8">AP64</strain>
    </source>
</reference>
<protein>
    <recommendedName>
        <fullName evidence="6">Thioredoxin domain-containing protein</fullName>
    </recommendedName>
</protein>
<dbReference type="RefSeq" id="WP_026849037.1">
    <property type="nucleotide sequence ID" value="NZ_CP011454.1"/>
</dbReference>
<evidence type="ECO:0000313" key="7">
    <source>
        <dbReference type="EMBL" id="AMW03768.1"/>
    </source>
</evidence>
<organism evidence="7 8">
    <name type="scientific">Gemmatimonas phototrophica</name>
    <dbReference type="NCBI Taxonomy" id="1379270"/>
    <lineage>
        <taxon>Bacteria</taxon>
        <taxon>Pseudomonadati</taxon>
        <taxon>Gemmatimonadota</taxon>
        <taxon>Gemmatimonadia</taxon>
        <taxon>Gemmatimonadales</taxon>
        <taxon>Gemmatimonadaceae</taxon>
        <taxon>Gemmatimonas</taxon>
    </lineage>
</organism>
<proteinExistence type="inferred from homology"/>
<evidence type="ECO:0000259" key="6">
    <source>
        <dbReference type="PROSITE" id="PS51352"/>
    </source>
</evidence>
<evidence type="ECO:0000256" key="1">
    <source>
        <dbReference type="ARBA" id="ARBA00010996"/>
    </source>
</evidence>
<evidence type="ECO:0000313" key="8">
    <source>
        <dbReference type="Proteomes" id="UP000076404"/>
    </source>
</evidence>
<evidence type="ECO:0000256" key="4">
    <source>
        <dbReference type="PIRSR" id="PIRSR603782-2"/>
    </source>
</evidence>
<feature type="disulfide bond" description="Redox-active" evidence="4">
    <location>
        <begin position="60"/>
        <end position="64"/>
    </location>
</feature>
<feature type="domain" description="Thioredoxin" evidence="6">
    <location>
        <begin position="22"/>
        <end position="185"/>
    </location>
</feature>
<feature type="binding site" evidence="3">
    <location>
        <position position="60"/>
    </location>
    <ligand>
        <name>Cu cation</name>
        <dbReference type="ChEBI" id="CHEBI:23378"/>
    </ligand>
</feature>
<dbReference type="InterPro" id="IPR003782">
    <property type="entry name" value="SCO1/SenC"/>
</dbReference>
<feature type="chain" id="PRO_5007506697" description="Thioredoxin domain-containing protein" evidence="5">
    <location>
        <begin position="20"/>
        <end position="189"/>
    </location>
</feature>
<dbReference type="KEGG" id="gph:GEMMAAP_00740"/>
<comment type="similarity">
    <text evidence="1">Belongs to the SCO1/2 family.</text>
</comment>
<accession>A0A143BFI0</accession>
<dbReference type="eggNOG" id="COG1999">
    <property type="taxonomic scope" value="Bacteria"/>
</dbReference>
<keyword evidence="4" id="KW-1015">Disulfide bond</keyword>
<feature type="signal peptide" evidence="5">
    <location>
        <begin position="1"/>
        <end position="19"/>
    </location>
</feature>
<dbReference type="InterPro" id="IPR036249">
    <property type="entry name" value="Thioredoxin-like_sf"/>
</dbReference>
<evidence type="ECO:0000256" key="2">
    <source>
        <dbReference type="ARBA" id="ARBA00023008"/>
    </source>
</evidence>
<dbReference type="OrthoDB" id="9811998at2"/>
<dbReference type="PANTHER" id="PTHR12151:SF25">
    <property type="entry name" value="LINALOOL DEHYDRATASE_ISOMERASE DOMAIN-CONTAINING PROTEIN"/>
    <property type="match status" value="1"/>
</dbReference>
<keyword evidence="5" id="KW-0732">Signal</keyword>
<gene>
    <name evidence="7" type="ORF">GEMMAAP_00740</name>
</gene>
<dbReference type="CDD" id="cd02968">
    <property type="entry name" value="SCO"/>
    <property type="match status" value="1"/>
</dbReference>
<feature type="binding site" evidence="3">
    <location>
        <position position="64"/>
    </location>
    <ligand>
        <name>Cu cation</name>
        <dbReference type="ChEBI" id="CHEBI:23378"/>
    </ligand>
</feature>
<evidence type="ECO:0000256" key="5">
    <source>
        <dbReference type="SAM" id="SignalP"/>
    </source>
</evidence>
<dbReference type="Proteomes" id="UP000076404">
    <property type="component" value="Chromosome"/>
</dbReference>
<dbReference type="PROSITE" id="PS51352">
    <property type="entry name" value="THIOREDOXIN_2"/>
    <property type="match status" value="1"/>
</dbReference>
<evidence type="ECO:0000256" key="3">
    <source>
        <dbReference type="PIRSR" id="PIRSR603782-1"/>
    </source>
</evidence>
<feature type="binding site" evidence="3">
    <location>
        <position position="150"/>
    </location>
    <ligand>
        <name>Cu cation</name>
        <dbReference type="ChEBI" id="CHEBI:23378"/>
    </ligand>
</feature>
<keyword evidence="3" id="KW-0479">Metal-binding</keyword>
<dbReference type="SUPFAM" id="SSF52833">
    <property type="entry name" value="Thioredoxin-like"/>
    <property type="match status" value="1"/>
</dbReference>
<sequence length="189" mass="19928">MRRRAFLTVALALSAGLSACSKGDDPAGGDFSLTDHTGAPFSLSSQRGKVVMLFFGYTMCPDVCPTTLSKLSAVASRLGPGAAQVKTLYVTVDPDRDTPAVLKADLELFSLDALGLTGTRAQIDSVVAQYGASYKIVPTPESAAKYSVTHSTSLYVLDQQGTVRLTFPYEATADEIVKGVQTLLAPTTK</sequence>
<keyword evidence="2 3" id="KW-0186">Copper</keyword>